<organism evidence="2 3">
    <name type="scientific">Leeuwenhoekiella blandensis (strain CECT 7118 / CCUG 51940 / KCTC 22103 / MED217)</name>
    <name type="common">Flavobacterium sp. (strain MED217)</name>
    <dbReference type="NCBI Taxonomy" id="398720"/>
    <lineage>
        <taxon>Bacteria</taxon>
        <taxon>Pseudomonadati</taxon>
        <taxon>Bacteroidota</taxon>
        <taxon>Flavobacteriia</taxon>
        <taxon>Flavobacteriales</taxon>
        <taxon>Flavobacteriaceae</taxon>
        <taxon>Leeuwenhoekiella</taxon>
    </lineage>
</organism>
<feature type="transmembrane region" description="Helical" evidence="1">
    <location>
        <begin position="59"/>
        <end position="83"/>
    </location>
</feature>
<dbReference type="RefSeq" id="WP_009778668.1">
    <property type="nucleotide sequence ID" value="NZ_CH672395.1"/>
</dbReference>
<feature type="transmembrane region" description="Helical" evidence="1">
    <location>
        <begin position="89"/>
        <end position="109"/>
    </location>
</feature>
<dbReference type="Proteomes" id="UP000001601">
    <property type="component" value="Unassembled WGS sequence"/>
</dbReference>
<dbReference type="AlphaFoldDB" id="A3XL13"/>
<keyword evidence="3" id="KW-1185">Reference proteome</keyword>
<proteinExistence type="predicted"/>
<keyword evidence="1" id="KW-0472">Membrane</keyword>
<sequence length="124" mass="13890">MKVYATCKQCKNELQFRTATETRVDLAMREGKYHSKICKACGKNNTFFVNELYAKTSKILLVVAGLIFALGTSIACVVCYYAFLKSTHLAVAGCFGLLLIPGWAWSIVVKGDRDRVRAFNYSFL</sequence>
<name>A3XL13_LEEBM</name>
<accession>A3XL13</accession>
<dbReference type="STRING" id="398720.MED217_01365"/>
<evidence type="ECO:0000313" key="3">
    <source>
        <dbReference type="Proteomes" id="UP000001601"/>
    </source>
</evidence>
<keyword evidence="1" id="KW-0812">Transmembrane</keyword>
<comment type="caution">
    <text evidence="2">The sequence shown here is derived from an EMBL/GenBank/DDBJ whole genome shotgun (WGS) entry which is preliminary data.</text>
</comment>
<dbReference type="EMBL" id="AANC01000003">
    <property type="protein sequence ID" value="EAQ49757.1"/>
    <property type="molecule type" value="Genomic_DNA"/>
</dbReference>
<protein>
    <submittedName>
        <fullName evidence="2">Uncharacterized protein</fullName>
    </submittedName>
</protein>
<keyword evidence="1" id="KW-1133">Transmembrane helix</keyword>
<evidence type="ECO:0000256" key="1">
    <source>
        <dbReference type="SAM" id="Phobius"/>
    </source>
</evidence>
<gene>
    <name evidence="2" type="ORF">MED217_01365</name>
</gene>
<dbReference type="HOGENOM" id="CLU_163291_0_0_10"/>
<dbReference type="eggNOG" id="ENOG5033KU9">
    <property type="taxonomic scope" value="Bacteria"/>
</dbReference>
<reference evidence="2 3" key="1">
    <citation type="journal article" date="2007" name="Nature">
        <title>Light stimulates growth of proteorhodopsin-containing marine Flavobacteria.</title>
        <authorList>
            <person name="Gomez-Consarnau L."/>
            <person name="Gonzalez J.M."/>
            <person name="Coll-Llado M."/>
            <person name="Gourdon P."/>
            <person name="Pascher T."/>
            <person name="Neutze R."/>
            <person name="Pedros-Alio C."/>
            <person name="Pinhassi J."/>
        </authorList>
    </citation>
    <scope>NUCLEOTIDE SEQUENCE [LARGE SCALE GENOMIC DNA]</scope>
    <source>
        <strain evidence="2 3">MED217</strain>
    </source>
</reference>
<evidence type="ECO:0000313" key="2">
    <source>
        <dbReference type="EMBL" id="EAQ49757.1"/>
    </source>
</evidence>
<dbReference type="OrthoDB" id="1179607at2"/>